<sequence length="263" mass="28333">MKSIKARLAAGETCIGSWLSIGSLETAEMMARAGFDWLAIDMEHTGLSAGDLLDLIRLVDMAGVAPLVRVGENHPLLIKRALDSGAQGVIVPMVGSVEEAEAAVRSASYPPRGVRGIGLYRAQDYGLDFPGYCDWINDNTLVAIQIEHKDAIDPLPAMLEVEGVDAFFIGPYDLSGSFGRPGEFDNPEVADALERIDRIVKSGVRPASGIHVVDPDPAKLKAAIAQGHRFVAFSSDLLIFSHTLKAHGDGLDFTRNFNPPWRA</sequence>
<dbReference type="InterPro" id="IPR040442">
    <property type="entry name" value="Pyrv_kinase-like_dom_sf"/>
</dbReference>
<dbReference type="PANTHER" id="PTHR30502">
    <property type="entry name" value="2-KETO-3-DEOXY-L-RHAMNONATE ALDOLASE"/>
    <property type="match status" value="1"/>
</dbReference>
<evidence type="ECO:0000259" key="4">
    <source>
        <dbReference type="Pfam" id="PF03328"/>
    </source>
</evidence>
<feature type="domain" description="HpcH/HpaI aldolase/citrate lyase" evidence="4">
    <location>
        <begin position="17"/>
        <end position="242"/>
    </location>
</feature>
<comment type="caution">
    <text evidence="5">The sequence shown here is derived from an EMBL/GenBank/DDBJ whole genome shotgun (WGS) entry which is preliminary data.</text>
</comment>
<evidence type="ECO:0000256" key="3">
    <source>
        <dbReference type="ARBA" id="ARBA00023239"/>
    </source>
</evidence>
<accession>A0ABU7LPN7</accession>
<gene>
    <name evidence="5" type="ORF">V0U79_05800</name>
</gene>
<dbReference type="Gene3D" id="3.20.20.60">
    <property type="entry name" value="Phosphoenolpyruvate-binding domains"/>
    <property type="match status" value="1"/>
</dbReference>
<protein>
    <submittedName>
        <fullName evidence="5">Aldolase/citrate lyase family protein</fullName>
    </submittedName>
</protein>
<evidence type="ECO:0000256" key="2">
    <source>
        <dbReference type="ARBA" id="ARBA00022723"/>
    </source>
</evidence>
<dbReference type="PANTHER" id="PTHR30502:SF0">
    <property type="entry name" value="PHOSPHOENOLPYRUVATE CARBOXYLASE FAMILY PROTEIN"/>
    <property type="match status" value="1"/>
</dbReference>
<dbReference type="InterPro" id="IPR050251">
    <property type="entry name" value="HpcH-HpaI_aldolase"/>
</dbReference>
<evidence type="ECO:0000256" key="1">
    <source>
        <dbReference type="ARBA" id="ARBA00005568"/>
    </source>
</evidence>
<dbReference type="GO" id="GO:0016829">
    <property type="term" value="F:lyase activity"/>
    <property type="evidence" value="ECO:0007669"/>
    <property type="project" value="UniProtKB-KW"/>
</dbReference>
<keyword evidence="3 5" id="KW-0456">Lyase</keyword>
<keyword evidence="6" id="KW-1185">Reference proteome</keyword>
<dbReference type="Pfam" id="PF03328">
    <property type="entry name" value="HpcH_HpaI"/>
    <property type="match status" value="1"/>
</dbReference>
<reference evidence="5 6" key="1">
    <citation type="submission" date="2024-01" db="EMBL/GenBank/DDBJ databases">
        <title>Hyphobacterium bacterium isolated from marine sediment.</title>
        <authorList>
            <person name="Zhao S."/>
        </authorList>
    </citation>
    <scope>NUCLEOTIDE SEQUENCE [LARGE SCALE GENOMIC DNA]</scope>
    <source>
        <strain evidence="6">HN65</strain>
    </source>
</reference>
<dbReference type="Proteomes" id="UP001354971">
    <property type="component" value="Unassembled WGS sequence"/>
</dbReference>
<evidence type="ECO:0000313" key="5">
    <source>
        <dbReference type="EMBL" id="MEE2525873.1"/>
    </source>
</evidence>
<dbReference type="RefSeq" id="WP_330198533.1">
    <property type="nucleotide sequence ID" value="NZ_JAZDRP010000003.1"/>
</dbReference>
<proteinExistence type="inferred from homology"/>
<organism evidence="5 6">
    <name type="scientific">Hyphobacterium lacteum</name>
    <dbReference type="NCBI Taxonomy" id="3116575"/>
    <lineage>
        <taxon>Bacteria</taxon>
        <taxon>Pseudomonadati</taxon>
        <taxon>Pseudomonadota</taxon>
        <taxon>Alphaproteobacteria</taxon>
        <taxon>Maricaulales</taxon>
        <taxon>Maricaulaceae</taxon>
        <taxon>Hyphobacterium</taxon>
    </lineage>
</organism>
<dbReference type="InterPro" id="IPR015813">
    <property type="entry name" value="Pyrv/PenolPyrv_kinase-like_dom"/>
</dbReference>
<dbReference type="InterPro" id="IPR005000">
    <property type="entry name" value="Aldolase/citrate-lyase_domain"/>
</dbReference>
<evidence type="ECO:0000313" key="6">
    <source>
        <dbReference type="Proteomes" id="UP001354971"/>
    </source>
</evidence>
<keyword evidence="2" id="KW-0479">Metal-binding</keyword>
<comment type="similarity">
    <text evidence="1">Belongs to the HpcH/HpaI aldolase family.</text>
</comment>
<name>A0ABU7LPN7_9PROT</name>
<dbReference type="EMBL" id="JAZDRP010000003">
    <property type="protein sequence ID" value="MEE2525873.1"/>
    <property type="molecule type" value="Genomic_DNA"/>
</dbReference>
<dbReference type="SUPFAM" id="SSF51621">
    <property type="entry name" value="Phosphoenolpyruvate/pyruvate domain"/>
    <property type="match status" value="1"/>
</dbReference>